<dbReference type="Proteomes" id="UP001558713">
    <property type="component" value="Unassembled WGS sequence"/>
</dbReference>
<dbReference type="PANTHER" id="PTHR31672">
    <property type="entry name" value="BNACNNG10540D PROTEIN"/>
    <property type="match status" value="1"/>
</dbReference>
<accession>A0ABD1AJ50</accession>
<gene>
    <name evidence="2" type="ORF">V5N11_026617</name>
</gene>
<feature type="domain" description="F-box associated beta-propeller type 1" evidence="1">
    <location>
        <begin position="1"/>
        <end position="119"/>
    </location>
</feature>
<evidence type="ECO:0000313" key="3">
    <source>
        <dbReference type="Proteomes" id="UP001558713"/>
    </source>
</evidence>
<comment type="caution">
    <text evidence="2">The sequence shown here is derived from an EMBL/GenBank/DDBJ whole genome shotgun (WGS) entry which is preliminary data.</text>
</comment>
<dbReference type="InterPro" id="IPR017451">
    <property type="entry name" value="F-box-assoc_interact_dom"/>
</dbReference>
<dbReference type="EMBL" id="JBANAX010000546">
    <property type="protein sequence ID" value="KAL1204119.1"/>
    <property type="molecule type" value="Genomic_DNA"/>
</dbReference>
<keyword evidence="3" id="KW-1185">Reference proteome</keyword>
<proteinExistence type="predicted"/>
<dbReference type="PANTHER" id="PTHR31672:SF13">
    <property type="entry name" value="F-BOX PROTEIN CPR30-LIKE"/>
    <property type="match status" value="1"/>
</dbReference>
<dbReference type="AlphaFoldDB" id="A0ABD1AJ50"/>
<dbReference type="NCBIfam" id="TIGR01640">
    <property type="entry name" value="F_box_assoc_1"/>
    <property type="match status" value="1"/>
</dbReference>
<sequence length="121" mass="14578">MVVNPCTGQTRWIEPISNYNMYDRFALGYTNNNNKLYKSYKILRLPYEWNQLEIFELKSNSWRVVANTPPNKDLHTYGRGMYSLKGNAYWISYVPFHFDILSFDFLTERFRRLCLPFQRLG</sequence>
<evidence type="ECO:0000259" key="1">
    <source>
        <dbReference type="Pfam" id="PF07734"/>
    </source>
</evidence>
<name>A0ABD1AJ50_CARAN</name>
<evidence type="ECO:0000313" key="2">
    <source>
        <dbReference type="EMBL" id="KAL1204119.1"/>
    </source>
</evidence>
<organism evidence="2 3">
    <name type="scientific">Cardamine amara subsp. amara</name>
    <dbReference type="NCBI Taxonomy" id="228776"/>
    <lineage>
        <taxon>Eukaryota</taxon>
        <taxon>Viridiplantae</taxon>
        <taxon>Streptophyta</taxon>
        <taxon>Embryophyta</taxon>
        <taxon>Tracheophyta</taxon>
        <taxon>Spermatophyta</taxon>
        <taxon>Magnoliopsida</taxon>
        <taxon>eudicotyledons</taxon>
        <taxon>Gunneridae</taxon>
        <taxon>Pentapetalae</taxon>
        <taxon>rosids</taxon>
        <taxon>malvids</taxon>
        <taxon>Brassicales</taxon>
        <taxon>Brassicaceae</taxon>
        <taxon>Cardamineae</taxon>
        <taxon>Cardamine</taxon>
    </lineage>
</organism>
<dbReference type="Pfam" id="PF07734">
    <property type="entry name" value="FBA_1"/>
    <property type="match status" value="1"/>
</dbReference>
<reference evidence="2 3" key="1">
    <citation type="submission" date="2024-04" db="EMBL/GenBank/DDBJ databases">
        <title>Genome assembly C_amara_ONT_v2.</title>
        <authorList>
            <person name="Yant L."/>
            <person name="Moore C."/>
            <person name="Slenker M."/>
        </authorList>
    </citation>
    <scope>NUCLEOTIDE SEQUENCE [LARGE SCALE GENOMIC DNA]</scope>
    <source>
        <tissue evidence="2">Leaf</tissue>
    </source>
</reference>
<protein>
    <submittedName>
        <fullName evidence="2">F-box/LRR-repeat/kelch-repeat protein</fullName>
    </submittedName>
</protein>
<dbReference type="InterPro" id="IPR006527">
    <property type="entry name" value="F-box-assoc_dom_typ1"/>
</dbReference>
<dbReference type="InterPro" id="IPR050796">
    <property type="entry name" value="SCF_F-box_component"/>
</dbReference>